<dbReference type="AlphaFoldDB" id="A0A9W8JYR8"/>
<evidence type="ECO:0000313" key="2">
    <source>
        <dbReference type="Proteomes" id="UP001148786"/>
    </source>
</evidence>
<comment type="caution">
    <text evidence="1">The sequence shown here is derived from an EMBL/GenBank/DDBJ whole genome shotgun (WGS) entry which is preliminary data.</text>
</comment>
<keyword evidence="2" id="KW-1185">Reference proteome</keyword>
<dbReference type="Proteomes" id="UP001148786">
    <property type="component" value="Unassembled WGS sequence"/>
</dbReference>
<name>A0A9W8JYR8_9AGAR</name>
<proteinExistence type="predicted"/>
<gene>
    <name evidence="1" type="ORF">NLJ89_g6375</name>
</gene>
<dbReference type="EMBL" id="JANKHO010000673">
    <property type="protein sequence ID" value="KAJ3507310.1"/>
    <property type="molecule type" value="Genomic_DNA"/>
</dbReference>
<organism evidence="1 2">
    <name type="scientific">Agrocybe chaxingu</name>
    <dbReference type="NCBI Taxonomy" id="84603"/>
    <lineage>
        <taxon>Eukaryota</taxon>
        <taxon>Fungi</taxon>
        <taxon>Dikarya</taxon>
        <taxon>Basidiomycota</taxon>
        <taxon>Agaricomycotina</taxon>
        <taxon>Agaricomycetes</taxon>
        <taxon>Agaricomycetidae</taxon>
        <taxon>Agaricales</taxon>
        <taxon>Agaricineae</taxon>
        <taxon>Strophariaceae</taxon>
        <taxon>Agrocybe</taxon>
    </lineage>
</organism>
<accession>A0A9W8JYR8</accession>
<evidence type="ECO:0000313" key="1">
    <source>
        <dbReference type="EMBL" id="KAJ3507310.1"/>
    </source>
</evidence>
<protein>
    <submittedName>
        <fullName evidence="1">Uncharacterized protein</fullName>
    </submittedName>
</protein>
<sequence>MPSLVPRIPKGSGQDLILITMTEAKKLYCLKDEQMRNIKVYRVEKAIFNLEPVLVHYYRDDLVEFEAWKALLQRKRAYDKRPQLTAAKDCPLKIHLKNANADQGLSSFFFLFILFKAEGGQKTTASDNEHDNGNILVIALAKPRSSVANRKANVNASSSPHSS</sequence>
<reference evidence="1" key="1">
    <citation type="submission" date="2022-07" db="EMBL/GenBank/DDBJ databases">
        <title>Genome Sequence of Agrocybe chaxingu.</title>
        <authorList>
            <person name="Buettner E."/>
        </authorList>
    </citation>
    <scope>NUCLEOTIDE SEQUENCE</scope>
    <source>
        <strain evidence="1">MP-N11</strain>
    </source>
</reference>
<dbReference type="OrthoDB" id="10635888at2759"/>